<accession>F9W442</accession>
<reference evidence="2" key="1">
    <citation type="submission" date="2011-07" db="EMBL/GenBank/DDBJ databases">
        <title>Divergent evolution of antigenic variation in African trypanosomes.</title>
        <authorList>
            <person name="Jackson A.P."/>
            <person name="Berry A."/>
            <person name="Allison H.C."/>
            <person name="Burton P."/>
            <person name="Anderson J."/>
            <person name="Aslett M."/>
            <person name="Brown R."/>
            <person name="Corton N."/>
            <person name="Harris D."/>
            <person name="Hauser H."/>
            <person name="Gamble J."/>
            <person name="Gilderthorp R."/>
            <person name="McQuillan J."/>
            <person name="Quail M.A."/>
            <person name="Sanders M."/>
            <person name="Van Tonder A."/>
            <person name="Ginger M.L."/>
            <person name="Donelson J.E."/>
            <person name="Field M.C."/>
            <person name="Barry J.D."/>
            <person name="Berriman M."/>
            <person name="Hertz-Fowler C."/>
        </authorList>
    </citation>
    <scope>NUCLEOTIDE SEQUENCE [LARGE SCALE GENOMIC DNA]</scope>
    <source>
        <strain evidence="2">IL3000</strain>
    </source>
</reference>
<comment type="caution">
    <text evidence="1">The sequence shown here is derived from an EMBL/GenBank/DDBJ whole genome shotgun (WGS) entry which is preliminary data.</text>
</comment>
<evidence type="ECO:0000313" key="1">
    <source>
        <dbReference type="EMBL" id="CCD11925.1"/>
    </source>
</evidence>
<dbReference type="AlphaFoldDB" id="F9W442"/>
<dbReference type="EMBL" id="CAEQ01000512">
    <property type="protein sequence ID" value="CCD11925.1"/>
    <property type="molecule type" value="Genomic_DNA"/>
</dbReference>
<reference evidence="1 2" key="2">
    <citation type="journal article" date="2012" name="Proc. Natl. Acad. Sci. U.S.A.">
        <title>Antigenic diversity is generated by distinct evolutionary mechanisms in African trypanosome species.</title>
        <authorList>
            <person name="Jackson A.P."/>
            <person name="Berry A."/>
            <person name="Aslett M."/>
            <person name="Allison H.C."/>
            <person name="Burton P."/>
            <person name="Vavrova-Anderson J."/>
            <person name="Brown R."/>
            <person name="Browne H."/>
            <person name="Corton N."/>
            <person name="Hauser H."/>
            <person name="Gamble J."/>
            <person name="Gilderthorp R."/>
            <person name="Marcello L."/>
            <person name="McQuillan J."/>
            <person name="Otto T.D."/>
            <person name="Quail M.A."/>
            <person name="Sanders M.J."/>
            <person name="van Tonder A."/>
            <person name="Ginger M.L."/>
            <person name="Field M.C."/>
            <person name="Barry J.D."/>
            <person name="Hertz-Fowler C."/>
            <person name="Berriman M."/>
        </authorList>
    </citation>
    <scope>NUCLEOTIDE SEQUENCE [LARGE SCALE GENOMIC DNA]</scope>
    <source>
        <strain evidence="1 2">IL3000</strain>
    </source>
</reference>
<gene>
    <name evidence="1" type="ORF">TCIL3000_0_28610</name>
</gene>
<organism evidence="1 2">
    <name type="scientific">Trypanosoma congolense (strain IL3000)</name>
    <dbReference type="NCBI Taxonomy" id="1068625"/>
    <lineage>
        <taxon>Eukaryota</taxon>
        <taxon>Discoba</taxon>
        <taxon>Euglenozoa</taxon>
        <taxon>Kinetoplastea</taxon>
        <taxon>Metakinetoplastina</taxon>
        <taxon>Trypanosomatida</taxon>
        <taxon>Trypanosomatidae</taxon>
        <taxon>Trypanosoma</taxon>
        <taxon>Nannomonas</taxon>
    </lineage>
</organism>
<keyword evidence="2" id="KW-1185">Reference proteome</keyword>
<protein>
    <submittedName>
        <fullName evidence="1">Uncharacterized protein</fullName>
    </submittedName>
</protein>
<evidence type="ECO:0000313" key="2">
    <source>
        <dbReference type="Proteomes" id="UP000000702"/>
    </source>
</evidence>
<proteinExistence type="predicted"/>
<dbReference type="Proteomes" id="UP000000702">
    <property type="component" value="Unassembled WGS sequence"/>
</dbReference>
<name>F9W442_TRYCI</name>
<sequence length="131" mass="14786">MVGMLVVIRRATQRAMGMGRREDTQALEVLFTVQGHSEKVLNKTGMEEEPQNGALYGRRNRVRQIEDGNVTREEGCHHQTREQLFCTYYKGDPYGCFTKRLPGDVGCAFSPWRGGPFETLFRLDGLPACGT</sequence>